<dbReference type="CDD" id="cd07505">
    <property type="entry name" value="HAD_BPGM-like"/>
    <property type="match status" value="1"/>
</dbReference>
<dbReference type="PANTHER" id="PTHR43481:SF4">
    <property type="entry name" value="GLYCEROL-1-PHOSPHATE PHOSPHOHYDROLASE 1-RELATED"/>
    <property type="match status" value="1"/>
</dbReference>
<dbReference type="NCBIfam" id="TIGR01509">
    <property type="entry name" value="HAD-SF-IA-v3"/>
    <property type="match status" value="1"/>
</dbReference>
<dbReference type="InterPro" id="IPR051806">
    <property type="entry name" value="HAD-like_SPP"/>
</dbReference>
<dbReference type="PANTHER" id="PTHR43481">
    <property type="entry name" value="FRUCTOSE-1-PHOSPHATE PHOSPHATASE"/>
    <property type="match status" value="1"/>
</dbReference>
<name>A0A923RWS6_9FIRM</name>
<dbReference type="SFLD" id="SFLDG01129">
    <property type="entry name" value="C1.5:_HAD__Beta-PGM__Phosphata"/>
    <property type="match status" value="1"/>
</dbReference>
<dbReference type="Pfam" id="PF00702">
    <property type="entry name" value="Hydrolase"/>
    <property type="match status" value="1"/>
</dbReference>
<dbReference type="Proteomes" id="UP000606499">
    <property type="component" value="Unassembled WGS sequence"/>
</dbReference>
<dbReference type="InterPro" id="IPR006439">
    <property type="entry name" value="HAD-SF_hydro_IA"/>
</dbReference>
<dbReference type="AlphaFoldDB" id="A0A923RWS6"/>
<dbReference type="SFLD" id="SFLDG01135">
    <property type="entry name" value="C1.5.6:_HAD__Beta-PGM__Phospha"/>
    <property type="match status" value="1"/>
</dbReference>
<dbReference type="InterPro" id="IPR023198">
    <property type="entry name" value="PGP-like_dom2"/>
</dbReference>
<dbReference type="SFLD" id="SFLDS00003">
    <property type="entry name" value="Haloacid_Dehalogenase"/>
    <property type="match status" value="1"/>
</dbReference>
<reference evidence="1" key="1">
    <citation type="submission" date="2020-08" db="EMBL/GenBank/DDBJ databases">
        <title>Genome public.</title>
        <authorList>
            <person name="Liu C."/>
            <person name="Sun Q."/>
        </authorList>
    </citation>
    <scope>NUCLEOTIDE SEQUENCE</scope>
    <source>
        <strain evidence="1">NSJ-28</strain>
    </source>
</reference>
<dbReference type="Gene3D" id="1.10.150.240">
    <property type="entry name" value="Putative phosphatase, domain 2"/>
    <property type="match status" value="1"/>
</dbReference>
<sequence>MLQGAIFDMDGLLFDSERVWDSLWPVCFQKMGLPLPPDSFYTEGRGMAGKIYAEHVRKYYPDADVPALIRLLLRLGDQRFAQGVPMKKGALELLAYLRAQNIPCVVASSSPRSMIENNLRYAGIASYFYALVSGQDVSRSKPDPEIFLLAASKLQAEISRCVVLEDSPNGVRAGHAAGAITIMVPDLIAPDPQIQKLYTFCCLDLSEVKTLLEQTKR</sequence>
<organism evidence="1 2">
    <name type="scientific">Agathobaculum faecis</name>
    <dbReference type="NCBI Taxonomy" id="2763013"/>
    <lineage>
        <taxon>Bacteria</taxon>
        <taxon>Bacillati</taxon>
        <taxon>Bacillota</taxon>
        <taxon>Clostridia</taxon>
        <taxon>Eubacteriales</taxon>
        <taxon>Butyricicoccaceae</taxon>
        <taxon>Agathobaculum</taxon>
    </lineage>
</organism>
<evidence type="ECO:0000313" key="1">
    <source>
        <dbReference type="EMBL" id="MBC5726417.1"/>
    </source>
</evidence>
<dbReference type="EMBL" id="JACOPL010000015">
    <property type="protein sequence ID" value="MBC5726417.1"/>
    <property type="molecule type" value="Genomic_DNA"/>
</dbReference>
<dbReference type="SUPFAM" id="SSF56784">
    <property type="entry name" value="HAD-like"/>
    <property type="match status" value="1"/>
</dbReference>
<proteinExistence type="predicted"/>
<accession>A0A923RWS6</accession>
<evidence type="ECO:0000313" key="2">
    <source>
        <dbReference type="Proteomes" id="UP000606499"/>
    </source>
</evidence>
<gene>
    <name evidence="1" type="ORF">H8S45_13230</name>
</gene>
<dbReference type="GO" id="GO:0050308">
    <property type="term" value="F:sugar-phosphatase activity"/>
    <property type="evidence" value="ECO:0007669"/>
    <property type="project" value="TreeGrafter"/>
</dbReference>
<dbReference type="RefSeq" id="WP_054327187.1">
    <property type="nucleotide sequence ID" value="NZ_JACOPL010000015.1"/>
</dbReference>
<comment type="caution">
    <text evidence="1">The sequence shown here is derived from an EMBL/GenBank/DDBJ whole genome shotgun (WGS) entry which is preliminary data.</text>
</comment>
<dbReference type="Gene3D" id="3.40.50.1000">
    <property type="entry name" value="HAD superfamily/HAD-like"/>
    <property type="match status" value="1"/>
</dbReference>
<dbReference type="InterPro" id="IPR036412">
    <property type="entry name" value="HAD-like_sf"/>
</dbReference>
<protein>
    <submittedName>
        <fullName evidence="1">HAD family phosphatase</fullName>
    </submittedName>
</protein>
<dbReference type="InterPro" id="IPR023214">
    <property type="entry name" value="HAD_sf"/>
</dbReference>
<keyword evidence="2" id="KW-1185">Reference proteome</keyword>